<evidence type="ECO:0000256" key="1">
    <source>
        <dbReference type="SAM" id="MobiDB-lite"/>
    </source>
</evidence>
<organism evidence="2 3">
    <name type="scientific">Fusarium falciforme</name>
    <dbReference type="NCBI Taxonomy" id="195108"/>
    <lineage>
        <taxon>Eukaryota</taxon>
        <taxon>Fungi</taxon>
        <taxon>Dikarya</taxon>
        <taxon>Ascomycota</taxon>
        <taxon>Pezizomycotina</taxon>
        <taxon>Sordariomycetes</taxon>
        <taxon>Hypocreomycetidae</taxon>
        <taxon>Hypocreales</taxon>
        <taxon>Nectriaceae</taxon>
        <taxon>Fusarium</taxon>
        <taxon>Fusarium solani species complex</taxon>
    </lineage>
</organism>
<feature type="region of interest" description="Disordered" evidence="1">
    <location>
        <begin position="133"/>
        <end position="162"/>
    </location>
</feature>
<keyword evidence="3" id="KW-1185">Reference proteome</keyword>
<comment type="caution">
    <text evidence="2">The sequence shown here is derived from an EMBL/GenBank/DDBJ whole genome shotgun (WGS) entry which is preliminary data.</text>
</comment>
<dbReference type="Proteomes" id="UP001152087">
    <property type="component" value="Unassembled WGS sequence"/>
</dbReference>
<dbReference type="EMBL" id="JAOQAV010000746">
    <property type="protein sequence ID" value="KAJ4175386.1"/>
    <property type="molecule type" value="Genomic_DNA"/>
</dbReference>
<protein>
    <submittedName>
        <fullName evidence="2">Uncharacterized protein</fullName>
    </submittedName>
</protein>
<gene>
    <name evidence="2" type="ORF">NW755_014926</name>
</gene>
<evidence type="ECO:0000313" key="3">
    <source>
        <dbReference type="Proteomes" id="UP001152087"/>
    </source>
</evidence>
<proteinExistence type="predicted"/>
<accession>A0A9W8QPV7</accession>
<evidence type="ECO:0000313" key="2">
    <source>
        <dbReference type="EMBL" id="KAJ4175386.1"/>
    </source>
</evidence>
<reference evidence="2" key="1">
    <citation type="submission" date="2022-09" db="EMBL/GenBank/DDBJ databases">
        <title>Fusarium specimens isolated from Avocado Roots.</title>
        <authorList>
            <person name="Stajich J."/>
            <person name="Roper C."/>
            <person name="Heimlech-Rivalta G."/>
        </authorList>
    </citation>
    <scope>NUCLEOTIDE SEQUENCE</scope>
    <source>
        <strain evidence="2">A02</strain>
    </source>
</reference>
<feature type="non-terminal residue" evidence="2">
    <location>
        <position position="193"/>
    </location>
</feature>
<dbReference type="AlphaFoldDB" id="A0A9W8QPV7"/>
<sequence>MAPPSDFIWHNETGPWESSHMSGAMGKWTSHYIGRRITLQDWRHIAIAISKKHARDRGAARADFDDGDNDDESEQYEAPDDLAACHTGQTAANYGVTIDVLKRLTAESLEIFGQVSRRWHKFLGCDAQQLSDLEPPLPASSSKRKGTVEPGGEEKCHPPRKRAKIASLERLRAGTTAVEDKEKDDMILRALRA</sequence>
<name>A0A9W8QPV7_9HYPO</name>